<evidence type="ECO:0000313" key="9">
    <source>
        <dbReference type="Proteomes" id="UP000748308"/>
    </source>
</evidence>
<keyword evidence="3 6" id="KW-0032">Aminotransferase</keyword>
<evidence type="ECO:0000256" key="3">
    <source>
        <dbReference type="ARBA" id="ARBA00022576"/>
    </source>
</evidence>
<evidence type="ECO:0000256" key="6">
    <source>
        <dbReference type="RuleBase" id="RU000481"/>
    </source>
</evidence>
<feature type="domain" description="Aminotransferase class I/classII large" evidence="7">
    <location>
        <begin position="44"/>
        <end position="421"/>
    </location>
</feature>
<dbReference type="InterPro" id="IPR050596">
    <property type="entry name" value="AspAT/PAT-like"/>
</dbReference>
<evidence type="ECO:0000313" key="8">
    <source>
        <dbReference type="EMBL" id="MBM3318655.1"/>
    </source>
</evidence>
<dbReference type="Pfam" id="PF00155">
    <property type="entry name" value="Aminotran_1_2"/>
    <property type="match status" value="1"/>
</dbReference>
<dbReference type="InterPro" id="IPR015424">
    <property type="entry name" value="PyrdxlP-dep_Trfase"/>
</dbReference>
<evidence type="ECO:0000256" key="1">
    <source>
        <dbReference type="ARBA" id="ARBA00001933"/>
    </source>
</evidence>
<dbReference type="EC" id="2.6.1.-" evidence="6"/>
<keyword evidence="5" id="KW-0663">Pyridoxal phosphate</keyword>
<organism evidence="8 9">
    <name type="scientific">Eiseniibacteriota bacterium</name>
    <dbReference type="NCBI Taxonomy" id="2212470"/>
    <lineage>
        <taxon>Bacteria</taxon>
        <taxon>Candidatus Eiseniibacteriota</taxon>
    </lineage>
</organism>
<name>A0A937XBB8_UNCEI</name>
<evidence type="ECO:0000259" key="7">
    <source>
        <dbReference type="Pfam" id="PF00155"/>
    </source>
</evidence>
<dbReference type="GO" id="GO:0008483">
    <property type="term" value="F:transaminase activity"/>
    <property type="evidence" value="ECO:0007669"/>
    <property type="project" value="UniProtKB-KW"/>
</dbReference>
<comment type="caution">
    <text evidence="8">The sequence shown here is derived from an EMBL/GenBank/DDBJ whole genome shotgun (WGS) entry which is preliminary data.</text>
</comment>
<sequence length="432" mass="45737">MRIPARVRATMAPPLGPLMERAAARRREGRELFMLAQAMVDCPPPPAFTRALADALRAGDPAMHRYAPDPGTAELRRALAAHLAGSFGLAPDPERELLVTPGANQAAYQLLSVLLDPGDEALLVTPWYFNHEMAIRLLGGRARTAPAEAASGFVPSIESLLAAWTPRLRLLVLVSPNNPTGARYPDDWLRALAGAIAGDERWRGVWILCDQTYQELYFEGGPPLSLGALPELSGRVLTVGSFSKSFALAGWRLGFLCGPAGVLDQALKVQDSSVICAPHAAQIALAHVLDAREEAEAYLATSRERLRRRRDALLAPLREAGRWELNVPGGACFAFVGLPGGASSASRLAAAASTAAPATAAPAIAASEPAGAQPGAAAAFAGSLLEAEGVAVVTGEVFGPRWSRFLRLGFGTESEERLSEAGRRIARHWAGM</sequence>
<dbReference type="PANTHER" id="PTHR46383">
    <property type="entry name" value="ASPARTATE AMINOTRANSFERASE"/>
    <property type="match status" value="1"/>
</dbReference>
<dbReference type="Proteomes" id="UP000748308">
    <property type="component" value="Unassembled WGS sequence"/>
</dbReference>
<dbReference type="SUPFAM" id="SSF53383">
    <property type="entry name" value="PLP-dependent transferases"/>
    <property type="match status" value="1"/>
</dbReference>
<dbReference type="PANTHER" id="PTHR46383:SF1">
    <property type="entry name" value="ASPARTATE AMINOTRANSFERASE"/>
    <property type="match status" value="1"/>
</dbReference>
<dbReference type="EMBL" id="VGIY01000433">
    <property type="protein sequence ID" value="MBM3318655.1"/>
    <property type="molecule type" value="Genomic_DNA"/>
</dbReference>
<evidence type="ECO:0000256" key="4">
    <source>
        <dbReference type="ARBA" id="ARBA00022679"/>
    </source>
</evidence>
<dbReference type="Gene3D" id="3.90.1150.10">
    <property type="entry name" value="Aspartate Aminotransferase, domain 1"/>
    <property type="match status" value="1"/>
</dbReference>
<dbReference type="InterPro" id="IPR004839">
    <property type="entry name" value="Aminotransferase_I/II_large"/>
</dbReference>
<evidence type="ECO:0000256" key="5">
    <source>
        <dbReference type="ARBA" id="ARBA00022898"/>
    </source>
</evidence>
<dbReference type="Gene3D" id="3.40.640.10">
    <property type="entry name" value="Type I PLP-dependent aspartate aminotransferase-like (Major domain)"/>
    <property type="match status" value="1"/>
</dbReference>
<comment type="cofactor">
    <cofactor evidence="1 6">
        <name>pyridoxal 5'-phosphate</name>
        <dbReference type="ChEBI" id="CHEBI:597326"/>
    </cofactor>
</comment>
<comment type="similarity">
    <text evidence="2 6">Belongs to the class-I pyridoxal-phosphate-dependent aminotransferase family.</text>
</comment>
<dbReference type="GO" id="GO:0030170">
    <property type="term" value="F:pyridoxal phosphate binding"/>
    <property type="evidence" value="ECO:0007669"/>
    <property type="project" value="InterPro"/>
</dbReference>
<dbReference type="InterPro" id="IPR015421">
    <property type="entry name" value="PyrdxlP-dep_Trfase_major"/>
</dbReference>
<dbReference type="InterPro" id="IPR004838">
    <property type="entry name" value="NHTrfase_class1_PyrdxlP-BS"/>
</dbReference>
<gene>
    <name evidence="8" type="ORF">FJY75_12460</name>
</gene>
<keyword evidence="4 6" id="KW-0808">Transferase</keyword>
<dbReference type="CDD" id="cd00609">
    <property type="entry name" value="AAT_like"/>
    <property type="match status" value="1"/>
</dbReference>
<accession>A0A937XBB8</accession>
<dbReference type="GO" id="GO:0006520">
    <property type="term" value="P:amino acid metabolic process"/>
    <property type="evidence" value="ECO:0007669"/>
    <property type="project" value="InterPro"/>
</dbReference>
<dbReference type="PROSITE" id="PS00105">
    <property type="entry name" value="AA_TRANSFER_CLASS_1"/>
    <property type="match status" value="1"/>
</dbReference>
<reference evidence="8" key="1">
    <citation type="submission" date="2019-03" db="EMBL/GenBank/DDBJ databases">
        <title>Lake Tanganyika Metagenome-Assembled Genomes (MAGs).</title>
        <authorList>
            <person name="Tran P."/>
        </authorList>
    </citation>
    <scope>NUCLEOTIDE SEQUENCE</scope>
    <source>
        <strain evidence="8">M_DeepCast_400m_m2_100</strain>
    </source>
</reference>
<protein>
    <recommendedName>
        <fullName evidence="6">Aminotransferase</fullName>
        <ecNumber evidence="6">2.6.1.-</ecNumber>
    </recommendedName>
</protein>
<proteinExistence type="inferred from homology"/>
<dbReference type="InterPro" id="IPR015422">
    <property type="entry name" value="PyrdxlP-dep_Trfase_small"/>
</dbReference>
<dbReference type="AlphaFoldDB" id="A0A937XBB8"/>
<evidence type="ECO:0000256" key="2">
    <source>
        <dbReference type="ARBA" id="ARBA00007441"/>
    </source>
</evidence>